<dbReference type="AlphaFoldDB" id="A0A8C0X1K1"/>
<keyword evidence="3" id="KW-0472">Membrane</keyword>
<keyword evidence="3" id="KW-1133">Transmembrane helix</keyword>
<protein>
    <submittedName>
        <fullName evidence="4">Uncharacterized protein</fullName>
    </submittedName>
</protein>
<dbReference type="GO" id="GO:0070971">
    <property type="term" value="C:endoplasmic reticulum exit site"/>
    <property type="evidence" value="ECO:0007669"/>
    <property type="project" value="TreeGrafter"/>
</dbReference>
<keyword evidence="1 2" id="KW-0175">Coiled coil</keyword>
<evidence type="ECO:0000256" key="1">
    <source>
        <dbReference type="ARBA" id="ARBA00023054"/>
    </source>
</evidence>
<keyword evidence="3" id="KW-0812">Transmembrane</keyword>
<dbReference type="PANTHER" id="PTHR23158">
    <property type="entry name" value="MELANOMA INHIBITORY ACTIVITY-RELATED"/>
    <property type="match status" value="1"/>
</dbReference>
<proteinExistence type="predicted"/>
<name>A0A8C0X1K1_CASCN</name>
<organism evidence="4">
    <name type="scientific">Castor canadensis</name>
    <name type="common">American beaver</name>
    <dbReference type="NCBI Taxonomy" id="51338"/>
    <lineage>
        <taxon>Eukaryota</taxon>
        <taxon>Metazoa</taxon>
        <taxon>Chordata</taxon>
        <taxon>Craniata</taxon>
        <taxon>Vertebrata</taxon>
        <taxon>Euteleostomi</taxon>
        <taxon>Mammalia</taxon>
        <taxon>Eutheria</taxon>
        <taxon>Euarchontoglires</taxon>
        <taxon>Glires</taxon>
        <taxon>Rodentia</taxon>
        <taxon>Castorimorpha</taxon>
        <taxon>Castoridae</taxon>
        <taxon>Castor</taxon>
    </lineage>
</organism>
<evidence type="ECO:0000256" key="2">
    <source>
        <dbReference type="SAM" id="Coils"/>
    </source>
</evidence>
<reference evidence="4" key="1">
    <citation type="submission" date="2023-09" db="UniProtKB">
        <authorList>
            <consortium name="Ensembl"/>
        </authorList>
    </citation>
    <scope>IDENTIFICATION</scope>
</reference>
<dbReference type="GO" id="GO:0005789">
    <property type="term" value="C:endoplasmic reticulum membrane"/>
    <property type="evidence" value="ECO:0007669"/>
    <property type="project" value="TreeGrafter"/>
</dbReference>
<dbReference type="GO" id="GO:0009306">
    <property type="term" value="P:protein secretion"/>
    <property type="evidence" value="ECO:0007669"/>
    <property type="project" value="TreeGrafter"/>
</dbReference>
<evidence type="ECO:0000256" key="3">
    <source>
        <dbReference type="SAM" id="Phobius"/>
    </source>
</evidence>
<feature type="coiled-coil region" evidence="2">
    <location>
        <begin position="87"/>
        <end position="225"/>
    </location>
</feature>
<dbReference type="GO" id="GO:0035459">
    <property type="term" value="P:vesicle cargo loading"/>
    <property type="evidence" value="ECO:0007669"/>
    <property type="project" value="TreeGrafter"/>
</dbReference>
<dbReference type="GO" id="GO:0006888">
    <property type="term" value="P:endoplasmic reticulum to Golgi vesicle-mediated transport"/>
    <property type="evidence" value="ECO:0007669"/>
    <property type="project" value="TreeGrafter"/>
</dbReference>
<dbReference type="PANTHER" id="PTHR23158:SF38">
    <property type="entry name" value="MELANOMA INHIBITORY ACTIVITY PROTEIN 2"/>
    <property type="match status" value="1"/>
</dbReference>
<feature type="transmembrane region" description="Helical" evidence="3">
    <location>
        <begin position="41"/>
        <end position="63"/>
    </location>
</feature>
<evidence type="ECO:0000313" key="4">
    <source>
        <dbReference type="Ensembl" id="ENSCCNP00000019909.1"/>
    </source>
</evidence>
<dbReference type="InterPro" id="IPR051500">
    <property type="entry name" value="cTAGE_MIA/OTOR"/>
</dbReference>
<dbReference type="Ensembl" id="ENSCCNT00000025760.1">
    <property type="protein sequence ID" value="ENSCCNP00000019909.1"/>
    <property type="gene ID" value="ENSCCNG00000019947.1"/>
</dbReference>
<sequence length="326" mass="37504">MEGAKAATQWYLRLILREFFRHVAGGPEELKLGQNPYALPWEPVICVVILGLFILLCCLWLYAMKEKNLAIKLCELMEEKCELLQKVSLAEKELEDLESSLKDASFEKGSTELVESLKATCEKLERSKSQLEDEILFVEKELQEEKCKHSEQCELRAKLSKTEQELKDRLNSLTEQLAEAKEACLTHQNTEAQLKVPMKDAWNENSQLQAHQKQLLQETESLKKQVCELKKQKITIEDSTVRAQQVLNDQEDHIQSLTAHLLNMTDWTAILGEDICDGDLELEMTDGSEKAAYRENQPYNHLGVKKQKDLFITLKKLENENLLKIS</sequence>
<accession>A0A8C0X1K1</accession>